<dbReference type="PANTHER" id="PTHR48413">
    <property type="match status" value="1"/>
</dbReference>
<dbReference type="STRING" id="5627.A0A1C7LR96"/>
<evidence type="ECO:0000313" key="3">
    <source>
        <dbReference type="Proteomes" id="UP000092993"/>
    </source>
</evidence>
<comment type="similarity">
    <text evidence="1">Belongs to the phosphosulfolactate synthase family.</text>
</comment>
<dbReference type="InterPro" id="IPR003830">
    <property type="entry name" value="ComA_synth"/>
</dbReference>
<dbReference type="Pfam" id="PF02679">
    <property type="entry name" value="ComA"/>
    <property type="match status" value="1"/>
</dbReference>
<dbReference type="EMBL" id="LUGG01000029">
    <property type="protein sequence ID" value="OBZ66587.1"/>
    <property type="molecule type" value="Genomic_DNA"/>
</dbReference>
<dbReference type="Proteomes" id="UP000092993">
    <property type="component" value="Unassembled WGS sequence"/>
</dbReference>
<reference evidence="2 3" key="1">
    <citation type="submission" date="2016-03" db="EMBL/GenBank/DDBJ databases">
        <title>Whole genome sequencing of Grifola frondosa 9006-11.</title>
        <authorList>
            <person name="Min B."/>
            <person name="Park H."/>
            <person name="Kim J.-G."/>
            <person name="Cho H."/>
            <person name="Oh Y.-L."/>
            <person name="Kong W.-S."/>
            <person name="Choi I.-G."/>
        </authorList>
    </citation>
    <scope>NUCLEOTIDE SEQUENCE [LARGE SCALE GENOMIC DNA]</scope>
    <source>
        <strain evidence="2 3">9006-11</strain>
    </source>
</reference>
<sequence>MIMIESEGITENVKNWRTDVISAITSALPPDKIMFEAADPDAFAYHIQNQGAEGEPVRRPLADSAACVLAPWDLGHGRDVRAHRHIRGSGRVLL</sequence>
<evidence type="ECO:0000256" key="1">
    <source>
        <dbReference type="ARBA" id="ARBA00010424"/>
    </source>
</evidence>
<accession>A0A1C7LR96</accession>
<dbReference type="PANTHER" id="PTHR48413:SF1">
    <property type="entry name" value="PROTEIN HEAT-STRESS-ASSOCIATED 32"/>
    <property type="match status" value="1"/>
</dbReference>
<dbReference type="SUPFAM" id="SSF102110">
    <property type="entry name" value="(2r)-phospho-3-sulfolactate synthase ComA"/>
    <property type="match status" value="1"/>
</dbReference>
<dbReference type="OrthoDB" id="47007at2759"/>
<dbReference type="InterPro" id="IPR013785">
    <property type="entry name" value="Aldolase_TIM"/>
</dbReference>
<keyword evidence="3" id="KW-1185">Reference proteome</keyword>
<organism evidence="2 3">
    <name type="scientific">Grifola frondosa</name>
    <name type="common">Maitake</name>
    <name type="synonym">Polyporus frondosus</name>
    <dbReference type="NCBI Taxonomy" id="5627"/>
    <lineage>
        <taxon>Eukaryota</taxon>
        <taxon>Fungi</taxon>
        <taxon>Dikarya</taxon>
        <taxon>Basidiomycota</taxon>
        <taxon>Agaricomycotina</taxon>
        <taxon>Agaricomycetes</taxon>
        <taxon>Polyporales</taxon>
        <taxon>Grifolaceae</taxon>
        <taxon>Grifola</taxon>
    </lineage>
</organism>
<dbReference type="InterPro" id="IPR036112">
    <property type="entry name" value="ComA_synth_sf"/>
</dbReference>
<protein>
    <submittedName>
        <fullName evidence="2">Uncharacterized protein</fullName>
    </submittedName>
</protein>
<comment type="caution">
    <text evidence="2">The sequence shown here is derived from an EMBL/GenBank/DDBJ whole genome shotgun (WGS) entry which is preliminary data.</text>
</comment>
<name>A0A1C7LR96_GRIFR</name>
<evidence type="ECO:0000313" key="2">
    <source>
        <dbReference type="EMBL" id="OBZ66587.1"/>
    </source>
</evidence>
<dbReference type="Gene3D" id="3.20.20.70">
    <property type="entry name" value="Aldolase class I"/>
    <property type="match status" value="1"/>
</dbReference>
<dbReference type="AlphaFoldDB" id="A0A1C7LR96"/>
<proteinExistence type="inferred from homology"/>
<gene>
    <name evidence="2" type="ORF">A0H81_13501</name>
</gene>